<protein>
    <recommendedName>
        <fullName evidence="8">C2H2-type domain-containing protein</fullName>
    </recommendedName>
</protein>
<evidence type="ECO:0000256" key="4">
    <source>
        <dbReference type="ARBA" id="ARBA00022771"/>
    </source>
</evidence>
<evidence type="ECO:0000256" key="6">
    <source>
        <dbReference type="ARBA" id="ARBA00023242"/>
    </source>
</evidence>
<dbReference type="SUPFAM" id="SSF57667">
    <property type="entry name" value="beta-beta-alpha zinc fingers"/>
    <property type="match status" value="2"/>
</dbReference>
<sequence length="464" mass="52477">MMRQLDSFPGEHVSELAPLLKWDSLPLSWALFLHHSETVRPLQDGSVVLMDSKFTVPEATRKALEASEIVRMVSVLTQPLLIMMETREEDYFMFSGWAFLGGLPELEGRSNDMYSGVKRVRLVSTVENGKAMLVVTAEVQPGIVALLTVFEIDERHNLSAWSVVDKEKQTIINIQGQIDRRSCDMCLLTGDICDPRICNNRQSFEQVRAAKESHVDSLGNPACTVHFIEDWLSGKWTMGAGPLTPITVDATGRSGPVLEYALASALQIEIAVLHPPRSSYRLVTQAREEAYSLLSLEELNSASGNKESLEIEESFAFLSPSESMNLARMPDLEKRLFRCQICGNTFKRGYDLKRHVVAVHQKSRELQCTYCARTFKHRGHLNEHIRVVHTQENVFICPICGKTFGADSKLMRHVTTVHENRRNFTCKVCGNSYKEKAYLKKHLLSQHNLRVDKIGRRTVSNKSE</sequence>
<feature type="domain" description="C2H2-type" evidence="8">
    <location>
        <begin position="337"/>
        <end position="365"/>
    </location>
</feature>
<keyword evidence="4 7" id="KW-0863">Zinc-finger</keyword>
<proteinExistence type="predicted"/>
<dbReference type="PROSITE" id="PS00028">
    <property type="entry name" value="ZINC_FINGER_C2H2_1"/>
    <property type="match status" value="4"/>
</dbReference>
<dbReference type="EMBL" id="HBHW01017902">
    <property type="protein sequence ID" value="CAE0045845.1"/>
    <property type="molecule type" value="Transcribed_RNA"/>
</dbReference>
<dbReference type="PANTHER" id="PTHR24388:SF54">
    <property type="entry name" value="PROTEIN ESCARGOT"/>
    <property type="match status" value="1"/>
</dbReference>
<accession>A0A7S2ZQ30</accession>
<evidence type="ECO:0000259" key="8">
    <source>
        <dbReference type="PROSITE" id="PS50157"/>
    </source>
</evidence>
<dbReference type="GO" id="GO:0005634">
    <property type="term" value="C:nucleus"/>
    <property type="evidence" value="ECO:0007669"/>
    <property type="project" value="UniProtKB-SubCell"/>
</dbReference>
<organism evidence="10">
    <name type="scientific">Rhodosorus marinus</name>
    <dbReference type="NCBI Taxonomy" id="101924"/>
    <lineage>
        <taxon>Eukaryota</taxon>
        <taxon>Rhodophyta</taxon>
        <taxon>Stylonematophyceae</taxon>
        <taxon>Stylonematales</taxon>
        <taxon>Stylonemataceae</taxon>
        <taxon>Rhodosorus</taxon>
    </lineage>
</organism>
<dbReference type="InterPro" id="IPR050527">
    <property type="entry name" value="Snail/Krueppel_Znf"/>
</dbReference>
<dbReference type="GO" id="GO:0008270">
    <property type="term" value="F:zinc ion binding"/>
    <property type="evidence" value="ECO:0007669"/>
    <property type="project" value="UniProtKB-KW"/>
</dbReference>
<reference evidence="10" key="1">
    <citation type="submission" date="2021-01" db="EMBL/GenBank/DDBJ databases">
        <authorList>
            <person name="Corre E."/>
            <person name="Pelletier E."/>
            <person name="Niang G."/>
            <person name="Scheremetjew M."/>
            <person name="Finn R."/>
            <person name="Kale V."/>
            <person name="Holt S."/>
            <person name="Cochrane G."/>
            <person name="Meng A."/>
            <person name="Brown T."/>
            <person name="Cohen L."/>
        </authorList>
    </citation>
    <scope>NUCLEOTIDE SEQUENCE</scope>
    <source>
        <strain evidence="10">CCMP 769</strain>
    </source>
</reference>
<dbReference type="InterPro" id="IPR013087">
    <property type="entry name" value="Znf_C2H2_type"/>
</dbReference>
<dbReference type="Pfam" id="PF00096">
    <property type="entry name" value="zf-C2H2"/>
    <property type="match status" value="3"/>
</dbReference>
<evidence type="ECO:0000256" key="5">
    <source>
        <dbReference type="ARBA" id="ARBA00022833"/>
    </source>
</evidence>
<evidence type="ECO:0000256" key="3">
    <source>
        <dbReference type="ARBA" id="ARBA00022737"/>
    </source>
</evidence>
<dbReference type="PROSITE" id="PS50157">
    <property type="entry name" value="ZINC_FINGER_C2H2_2"/>
    <property type="match status" value="4"/>
</dbReference>
<name>A0A7S2ZQ30_9RHOD</name>
<comment type="subcellular location">
    <subcellularLocation>
        <location evidence="1">Nucleus</location>
    </subcellularLocation>
</comment>
<keyword evidence="3" id="KW-0677">Repeat</keyword>
<dbReference type="AlphaFoldDB" id="A0A7S2ZQ30"/>
<keyword evidence="5" id="KW-0862">Zinc</keyword>
<gene>
    <name evidence="9" type="ORF">RMAR00112_LOCUS13820</name>
    <name evidence="10" type="ORF">RMAR00112_LOCUS13821</name>
</gene>
<evidence type="ECO:0000313" key="9">
    <source>
        <dbReference type="EMBL" id="CAE0045845.1"/>
    </source>
</evidence>
<feature type="domain" description="C2H2-type" evidence="8">
    <location>
        <begin position="366"/>
        <end position="394"/>
    </location>
</feature>
<dbReference type="EMBL" id="HBHW01017903">
    <property type="protein sequence ID" value="CAE0045846.1"/>
    <property type="molecule type" value="Transcribed_RNA"/>
</dbReference>
<dbReference type="PANTHER" id="PTHR24388">
    <property type="entry name" value="ZINC FINGER PROTEIN"/>
    <property type="match status" value="1"/>
</dbReference>
<dbReference type="GO" id="GO:0000978">
    <property type="term" value="F:RNA polymerase II cis-regulatory region sequence-specific DNA binding"/>
    <property type="evidence" value="ECO:0007669"/>
    <property type="project" value="TreeGrafter"/>
</dbReference>
<dbReference type="InterPro" id="IPR036236">
    <property type="entry name" value="Znf_C2H2_sf"/>
</dbReference>
<evidence type="ECO:0000256" key="1">
    <source>
        <dbReference type="ARBA" id="ARBA00004123"/>
    </source>
</evidence>
<evidence type="ECO:0000256" key="7">
    <source>
        <dbReference type="PROSITE-ProRule" id="PRU00042"/>
    </source>
</evidence>
<dbReference type="Gene3D" id="3.30.160.60">
    <property type="entry name" value="Classic Zinc Finger"/>
    <property type="match status" value="3"/>
</dbReference>
<feature type="domain" description="C2H2-type" evidence="8">
    <location>
        <begin position="395"/>
        <end position="423"/>
    </location>
</feature>
<evidence type="ECO:0000313" key="10">
    <source>
        <dbReference type="EMBL" id="CAE0045846.1"/>
    </source>
</evidence>
<keyword evidence="6" id="KW-0539">Nucleus</keyword>
<dbReference type="SMART" id="SM00355">
    <property type="entry name" value="ZnF_C2H2"/>
    <property type="match status" value="4"/>
</dbReference>
<dbReference type="GO" id="GO:0000981">
    <property type="term" value="F:DNA-binding transcription factor activity, RNA polymerase II-specific"/>
    <property type="evidence" value="ECO:0007669"/>
    <property type="project" value="TreeGrafter"/>
</dbReference>
<evidence type="ECO:0000256" key="2">
    <source>
        <dbReference type="ARBA" id="ARBA00022723"/>
    </source>
</evidence>
<feature type="domain" description="C2H2-type" evidence="8">
    <location>
        <begin position="424"/>
        <end position="447"/>
    </location>
</feature>
<keyword evidence="2" id="KW-0479">Metal-binding</keyword>
<dbReference type="Pfam" id="PF13894">
    <property type="entry name" value="zf-C2H2_4"/>
    <property type="match status" value="1"/>
</dbReference>